<evidence type="ECO:0000256" key="1">
    <source>
        <dbReference type="SAM" id="Phobius"/>
    </source>
</evidence>
<name>A0A8H3XHI7_GIGMA</name>
<accession>A0A8H3XHI7</accession>
<comment type="caution">
    <text evidence="2">The sequence shown here is derived from an EMBL/GenBank/DDBJ whole genome shotgun (WGS) entry which is preliminary data.</text>
</comment>
<reference evidence="2 3" key="1">
    <citation type="journal article" date="2019" name="Environ. Microbiol.">
        <title>At the nexus of three kingdoms: the genome of the mycorrhizal fungus Gigaspora margarita provides insights into plant, endobacterial and fungal interactions.</title>
        <authorList>
            <person name="Venice F."/>
            <person name="Ghignone S."/>
            <person name="Salvioli di Fossalunga A."/>
            <person name="Amselem J."/>
            <person name="Novero M."/>
            <person name="Xianan X."/>
            <person name="Sedzielewska Toro K."/>
            <person name="Morin E."/>
            <person name="Lipzen A."/>
            <person name="Grigoriev I.V."/>
            <person name="Henrissat B."/>
            <person name="Martin F.M."/>
            <person name="Bonfante P."/>
        </authorList>
    </citation>
    <scope>NUCLEOTIDE SEQUENCE [LARGE SCALE GENOMIC DNA]</scope>
    <source>
        <strain evidence="2 3">BEG34</strain>
    </source>
</reference>
<dbReference type="EMBL" id="WTPW01000992">
    <property type="protein sequence ID" value="KAF0464566.1"/>
    <property type="molecule type" value="Genomic_DNA"/>
</dbReference>
<dbReference type="AlphaFoldDB" id="A0A8H3XHI7"/>
<organism evidence="2 3">
    <name type="scientific">Gigaspora margarita</name>
    <dbReference type="NCBI Taxonomy" id="4874"/>
    <lineage>
        <taxon>Eukaryota</taxon>
        <taxon>Fungi</taxon>
        <taxon>Fungi incertae sedis</taxon>
        <taxon>Mucoromycota</taxon>
        <taxon>Glomeromycotina</taxon>
        <taxon>Glomeromycetes</taxon>
        <taxon>Diversisporales</taxon>
        <taxon>Gigasporaceae</taxon>
        <taxon>Gigaspora</taxon>
    </lineage>
</organism>
<feature type="transmembrane region" description="Helical" evidence="1">
    <location>
        <begin position="126"/>
        <end position="147"/>
    </location>
</feature>
<evidence type="ECO:0000313" key="3">
    <source>
        <dbReference type="Proteomes" id="UP000439903"/>
    </source>
</evidence>
<sequence>MTEPKSLYILNIFLLILLLISLLGYTLLVILDIFNDNPIIQNSLVEENSIPVPAVSMSSTLQHQQIAKDLIFSSIPNNGINSLEFKIYLNDTRYNLSDHLTILGFFFNMQDQDSDKFFEVFELPTYLMFPLTMVSLNDYILATYSSYKIKIKRRRKEILLPRLESILGFPSKLESMPHITSTLAQVFVVQIETDKRTKTVLNSLGLIGGAWGFAKTIYTILFGATALKPWGLIQKYGFKINNSVSTEIETYFGTYSTSSLFRNF</sequence>
<protein>
    <submittedName>
        <fullName evidence="2">Uncharacterized protein</fullName>
    </submittedName>
</protein>
<keyword evidence="1" id="KW-0472">Membrane</keyword>
<keyword evidence="1" id="KW-1133">Transmembrane helix</keyword>
<feature type="transmembrane region" description="Helical" evidence="1">
    <location>
        <begin position="7"/>
        <end position="31"/>
    </location>
</feature>
<dbReference type="Proteomes" id="UP000439903">
    <property type="component" value="Unassembled WGS sequence"/>
</dbReference>
<gene>
    <name evidence="2" type="ORF">F8M41_026518</name>
</gene>
<proteinExistence type="predicted"/>
<evidence type="ECO:0000313" key="2">
    <source>
        <dbReference type="EMBL" id="KAF0464566.1"/>
    </source>
</evidence>
<keyword evidence="3" id="KW-1185">Reference proteome</keyword>
<dbReference type="OrthoDB" id="2324048at2759"/>
<keyword evidence="1" id="KW-0812">Transmembrane</keyword>